<keyword evidence="5" id="KW-1185">Reference proteome</keyword>
<feature type="region of interest" description="Disordered" evidence="2">
    <location>
        <begin position="126"/>
        <end position="145"/>
    </location>
</feature>
<dbReference type="STRING" id="3750.A0A498H852"/>
<evidence type="ECO:0000256" key="2">
    <source>
        <dbReference type="SAM" id="MobiDB-lite"/>
    </source>
</evidence>
<evidence type="ECO:0000259" key="3">
    <source>
        <dbReference type="Pfam" id="PF07460"/>
    </source>
</evidence>
<feature type="compositionally biased region" description="Basic residues" evidence="2">
    <location>
        <begin position="278"/>
        <end position="289"/>
    </location>
</feature>
<comment type="caution">
    <text evidence="4">The sequence shown here is derived from an EMBL/GenBank/DDBJ whole genome shotgun (WGS) entry which is preliminary data.</text>
</comment>
<feature type="compositionally biased region" description="Polar residues" evidence="2">
    <location>
        <begin position="647"/>
        <end position="657"/>
    </location>
</feature>
<evidence type="ECO:0000256" key="1">
    <source>
        <dbReference type="SAM" id="Coils"/>
    </source>
</evidence>
<dbReference type="EMBL" id="RDQH01000343">
    <property type="protein sequence ID" value="RXH67568.1"/>
    <property type="molecule type" value="Genomic_DNA"/>
</dbReference>
<dbReference type="PANTHER" id="PTHR34199:SF2">
    <property type="entry name" value="NUMOD3 MOTIF FAMILY PROTEIN, EXPRESSED"/>
    <property type="match status" value="1"/>
</dbReference>
<protein>
    <recommendedName>
        <fullName evidence="3">Nuclease associated modular domain-containing protein</fullName>
    </recommendedName>
</protein>
<dbReference type="InterPro" id="IPR003611">
    <property type="entry name" value="NUMOD3"/>
</dbReference>
<accession>A0A498H852</accession>
<feature type="coiled-coil region" evidence="1">
    <location>
        <begin position="392"/>
        <end position="430"/>
    </location>
</feature>
<organism evidence="4 5">
    <name type="scientific">Malus domestica</name>
    <name type="common">Apple</name>
    <name type="synonym">Pyrus malus</name>
    <dbReference type="NCBI Taxonomy" id="3750"/>
    <lineage>
        <taxon>Eukaryota</taxon>
        <taxon>Viridiplantae</taxon>
        <taxon>Streptophyta</taxon>
        <taxon>Embryophyta</taxon>
        <taxon>Tracheophyta</taxon>
        <taxon>Spermatophyta</taxon>
        <taxon>Magnoliopsida</taxon>
        <taxon>eudicotyledons</taxon>
        <taxon>Gunneridae</taxon>
        <taxon>Pentapetalae</taxon>
        <taxon>rosids</taxon>
        <taxon>fabids</taxon>
        <taxon>Rosales</taxon>
        <taxon>Rosaceae</taxon>
        <taxon>Amygdaloideae</taxon>
        <taxon>Maleae</taxon>
        <taxon>Malus</taxon>
    </lineage>
</organism>
<feature type="region of interest" description="Disordered" evidence="2">
    <location>
        <begin position="601"/>
        <end position="670"/>
    </location>
</feature>
<evidence type="ECO:0000313" key="4">
    <source>
        <dbReference type="EMBL" id="RXH67568.1"/>
    </source>
</evidence>
<name>A0A498H852_MALDO</name>
<feature type="region of interest" description="Disordered" evidence="2">
    <location>
        <begin position="326"/>
        <end position="361"/>
    </location>
</feature>
<feature type="compositionally biased region" description="Basic and acidic residues" evidence="2">
    <location>
        <begin position="624"/>
        <end position="633"/>
    </location>
</feature>
<dbReference type="Proteomes" id="UP000290289">
    <property type="component" value="Chromosome 17"/>
</dbReference>
<dbReference type="PANTHER" id="PTHR34199">
    <property type="entry name" value="NUMOD3 MOTIF FAMILY PROTEIN, EXPRESSED"/>
    <property type="match status" value="1"/>
</dbReference>
<reference evidence="4 5" key="1">
    <citation type="submission" date="2018-10" db="EMBL/GenBank/DDBJ databases">
        <title>A high-quality apple genome assembly.</title>
        <authorList>
            <person name="Hu J."/>
        </authorList>
    </citation>
    <scope>NUCLEOTIDE SEQUENCE [LARGE SCALE GENOMIC DNA]</scope>
    <source>
        <strain evidence="5">cv. HFTH1</strain>
        <tissue evidence="4">Young leaf</tissue>
    </source>
</reference>
<feature type="compositionally biased region" description="Polar residues" evidence="2">
    <location>
        <begin position="473"/>
        <end position="486"/>
    </location>
</feature>
<keyword evidence="1" id="KW-0175">Coiled coil</keyword>
<dbReference type="GO" id="GO:0003677">
    <property type="term" value="F:DNA binding"/>
    <property type="evidence" value="ECO:0007669"/>
    <property type="project" value="InterPro"/>
</dbReference>
<dbReference type="Pfam" id="PF07460">
    <property type="entry name" value="NUMOD3"/>
    <property type="match status" value="1"/>
</dbReference>
<feature type="region of interest" description="Disordered" evidence="2">
    <location>
        <begin position="271"/>
        <end position="293"/>
    </location>
</feature>
<gene>
    <name evidence="4" type="ORF">DVH24_027715</name>
</gene>
<proteinExistence type="predicted"/>
<feature type="domain" description="Nuclease associated modular" evidence="3">
    <location>
        <begin position="151"/>
        <end position="179"/>
    </location>
</feature>
<dbReference type="AlphaFoldDB" id="A0A498H852"/>
<feature type="region of interest" description="Disordered" evidence="2">
    <location>
        <begin position="463"/>
        <end position="490"/>
    </location>
</feature>
<evidence type="ECO:0000313" key="5">
    <source>
        <dbReference type="Proteomes" id="UP000290289"/>
    </source>
</evidence>
<sequence>MVLRAFPWHLLAAALKFNDIIVMNFAVKEIAAAQPAFQIHLGTLRSQTPLHGKVISSPFAFGNDKKLSSAWKFSGISIKLNFNLGHINIPRGSLRIKAVATLESKNLVQNENAHMGFDGSQLAMDSSTWTVQPEPSSEDSEELDEREKLRRLRISNANKGNTPWNKGRKHSPETLQLIRERTRLAMQNPKVKMKLVNLGHAQSEETRVKIGLGVRIGWQRRREKLSLQENCCFDWQNLIAEASRQGYDGEEELQWDSYKILDEKLTEEYSESVEQRKIMRRPKGSKRAPKSLEQRRKISQAISAKWNDPDYRDRVCSALAKYYDTSYGPDRKPKKKPSSSSESTRRIPAKKKVSEKTNFSSSEIKIQKQRLRLRSKAPMYKDPLASSKMEMIKNIRAQRAAAETQKREAVERARLLIAEAEKAAMALEVAATKSPVARASLVETRQLIAEAIQFIESIGTAQISSPENEDPSVASNEDPSVASNEAISRDEKETYTGVGAEADNGSVNGIQTLSFHENEDPIFASYEVISEGEEEPCTAVGGRTEAGIAKINGTKTLSSTNEDSSFGNFTSEDMLDAEEDLSPLQDLLNALEDPAPLEDMLNREEDLPPPSTSGYGLPPFGFEDLIKQSDRSNEPNQLHPNGDSECSKNLQLNGTKVQSREEETPCKPATAATKKWIRGRLVEVGEEA</sequence>